<sequence length="115" mass="12559">MSARSVLNAVSLSGFLVVSIMVFVTVVYVGLIGVGVVGLLMWVICNLIEIDAPASVLHTADFLARREQLRAGPRAEEHAAYMAERIPWLQSIRFYRYLGAALSVFGIGGFALFQI</sequence>
<evidence type="ECO:0008006" key="4">
    <source>
        <dbReference type="Google" id="ProtNLM"/>
    </source>
</evidence>
<organism evidence="2 3">
    <name type="scientific">Reyranella aquatilis</name>
    <dbReference type="NCBI Taxonomy" id="2035356"/>
    <lineage>
        <taxon>Bacteria</taxon>
        <taxon>Pseudomonadati</taxon>
        <taxon>Pseudomonadota</taxon>
        <taxon>Alphaproteobacteria</taxon>
        <taxon>Hyphomicrobiales</taxon>
        <taxon>Reyranellaceae</taxon>
        <taxon>Reyranella</taxon>
    </lineage>
</organism>
<keyword evidence="1" id="KW-0472">Membrane</keyword>
<accession>A0ABS8KP83</accession>
<reference evidence="2 3" key="1">
    <citation type="submission" date="2021-11" db="EMBL/GenBank/DDBJ databases">
        <authorList>
            <person name="Lee D.-H."/>
            <person name="Kim S.-B."/>
        </authorList>
    </citation>
    <scope>NUCLEOTIDE SEQUENCE [LARGE SCALE GENOMIC DNA]</scope>
    <source>
        <strain evidence="2 3">KCTC 52223</strain>
    </source>
</reference>
<feature type="transmembrane region" description="Helical" evidence="1">
    <location>
        <begin position="94"/>
        <end position="113"/>
    </location>
</feature>
<dbReference type="Proteomes" id="UP001198862">
    <property type="component" value="Unassembled WGS sequence"/>
</dbReference>
<evidence type="ECO:0000313" key="2">
    <source>
        <dbReference type="EMBL" id="MCC8427855.1"/>
    </source>
</evidence>
<keyword evidence="3" id="KW-1185">Reference proteome</keyword>
<name>A0ABS8KP83_9HYPH</name>
<evidence type="ECO:0000313" key="3">
    <source>
        <dbReference type="Proteomes" id="UP001198862"/>
    </source>
</evidence>
<comment type="caution">
    <text evidence="2">The sequence shown here is derived from an EMBL/GenBank/DDBJ whole genome shotgun (WGS) entry which is preliminary data.</text>
</comment>
<protein>
    <recommendedName>
        <fullName evidence="4">DUF3899 domain-containing protein</fullName>
    </recommendedName>
</protein>
<proteinExistence type="predicted"/>
<dbReference type="RefSeq" id="WP_230549070.1">
    <property type="nucleotide sequence ID" value="NZ_JAJISD010000001.1"/>
</dbReference>
<feature type="transmembrane region" description="Helical" evidence="1">
    <location>
        <begin position="12"/>
        <end position="45"/>
    </location>
</feature>
<dbReference type="EMBL" id="JAJISD010000001">
    <property type="protein sequence ID" value="MCC8427855.1"/>
    <property type="molecule type" value="Genomic_DNA"/>
</dbReference>
<keyword evidence="1" id="KW-0812">Transmembrane</keyword>
<gene>
    <name evidence="2" type="ORF">LJ725_02685</name>
</gene>
<keyword evidence="1" id="KW-1133">Transmembrane helix</keyword>
<evidence type="ECO:0000256" key="1">
    <source>
        <dbReference type="SAM" id="Phobius"/>
    </source>
</evidence>